<dbReference type="Proteomes" id="UP000193689">
    <property type="component" value="Unassembled WGS sequence"/>
</dbReference>
<protein>
    <submittedName>
        <fullName evidence="2">Uncharacterized protein</fullName>
    </submittedName>
</protein>
<proteinExistence type="predicted"/>
<dbReference type="RefSeq" id="XP_040721482.1">
    <property type="nucleotide sequence ID" value="XM_040863265.1"/>
</dbReference>
<gene>
    <name evidence="2" type="ORF">BCR38DRAFT_480367</name>
</gene>
<keyword evidence="3" id="KW-1185">Reference proteome</keyword>
<evidence type="ECO:0000313" key="2">
    <source>
        <dbReference type="EMBL" id="ORY71890.1"/>
    </source>
</evidence>
<feature type="region of interest" description="Disordered" evidence="1">
    <location>
        <begin position="137"/>
        <end position="161"/>
    </location>
</feature>
<name>A0A1Y2EK17_9PEZI</name>
<dbReference type="GeneID" id="63779477"/>
<dbReference type="OrthoDB" id="4778631at2759"/>
<organism evidence="2 3">
    <name type="scientific">Pseudomassariella vexata</name>
    <dbReference type="NCBI Taxonomy" id="1141098"/>
    <lineage>
        <taxon>Eukaryota</taxon>
        <taxon>Fungi</taxon>
        <taxon>Dikarya</taxon>
        <taxon>Ascomycota</taxon>
        <taxon>Pezizomycotina</taxon>
        <taxon>Sordariomycetes</taxon>
        <taxon>Xylariomycetidae</taxon>
        <taxon>Amphisphaeriales</taxon>
        <taxon>Pseudomassariaceae</taxon>
        <taxon>Pseudomassariella</taxon>
    </lineage>
</organism>
<evidence type="ECO:0000313" key="3">
    <source>
        <dbReference type="Proteomes" id="UP000193689"/>
    </source>
</evidence>
<dbReference type="AlphaFoldDB" id="A0A1Y2EK17"/>
<feature type="compositionally biased region" description="Basic and acidic residues" evidence="1">
    <location>
        <begin position="151"/>
        <end position="161"/>
    </location>
</feature>
<evidence type="ECO:0000256" key="1">
    <source>
        <dbReference type="SAM" id="MobiDB-lite"/>
    </source>
</evidence>
<dbReference type="InParanoid" id="A0A1Y2EK17"/>
<accession>A0A1Y2EK17</accession>
<comment type="caution">
    <text evidence="2">The sequence shown here is derived from an EMBL/GenBank/DDBJ whole genome shotgun (WGS) entry which is preliminary data.</text>
</comment>
<dbReference type="EMBL" id="MCFJ01000001">
    <property type="protein sequence ID" value="ORY71890.1"/>
    <property type="molecule type" value="Genomic_DNA"/>
</dbReference>
<reference evidence="2 3" key="1">
    <citation type="submission" date="2016-07" db="EMBL/GenBank/DDBJ databases">
        <title>Pervasive Adenine N6-methylation of Active Genes in Fungi.</title>
        <authorList>
            <consortium name="DOE Joint Genome Institute"/>
            <person name="Mondo S.J."/>
            <person name="Dannebaum R.O."/>
            <person name="Kuo R.C."/>
            <person name="Labutti K."/>
            <person name="Haridas S."/>
            <person name="Kuo A."/>
            <person name="Salamov A."/>
            <person name="Ahrendt S.R."/>
            <person name="Lipzen A."/>
            <person name="Sullivan W."/>
            <person name="Andreopoulos W.B."/>
            <person name="Clum A."/>
            <person name="Lindquist E."/>
            <person name="Daum C."/>
            <person name="Ramamoorthy G.K."/>
            <person name="Gryganskyi A."/>
            <person name="Culley D."/>
            <person name="Magnuson J.K."/>
            <person name="James T.Y."/>
            <person name="O'Malley M.A."/>
            <person name="Stajich J.E."/>
            <person name="Spatafora J.W."/>
            <person name="Visel A."/>
            <person name="Grigoriev I.V."/>
        </authorList>
    </citation>
    <scope>NUCLEOTIDE SEQUENCE [LARGE SCALE GENOMIC DNA]</scope>
    <source>
        <strain evidence="2 3">CBS 129021</strain>
    </source>
</reference>
<sequence>MCKQYYYLSLCSKPKCDAILGRKHRNRYCRSALDARRLGRCTDGVMVMNEFRHCETGPCRRCRTETGTEPRVESEKTVVLDGFGVSLAGPAARRRGSEVEVKRTRGAQTKASRSRKCAGSVFEFAFENALGREVEDFDKSQKKDLKRKRKGGSEMKRDNHDFDNAEERLMIVSPANSTFDLHEDRAVGEQWAGVSRERTVDNFYYGFESVAKDDRDSGYCAGSAESSVLCSQTPDICLKNPS</sequence>